<dbReference type="Proteomes" id="UP000184386">
    <property type="component" value="Unassembled WGS sequence"/>
</dbReference>
<keyword evidence="1" id="KW-0472">Membrane</keyword>
<dbReference type="OrthoDB" id="2046839at2"/>
<feature type="transmembrane region" description="Helical" evidence="1">
    <location>
        <begin position="40"/>
        <end position="61"/>
    </location>
</feature>
<evidence type="ECO:0000313" key="2">
    <source>
        <dbReference type="EMBL" id="SHJ59773.1"/>
    </source>
</evidence>
<protein>
    <submittedName>
        <fullName evidence="2">Uncharacterized protein</fullName>
    </submittedName>
</protein>
<accession>A0A1M6KLC7</accession>
<proteinExistence type="predicted"/>
<dbReference type="RefSeq" id="WP_073272562.1">
    <property type="nucleotide sequence ID" value="NZ_FRAC01000006.1"/>
</dbReference>
<gene>
    <name evidence="2" type="ORF">SAMN02745136_00495</name>
</gene>
<keyword evidence="1" id="KW-0812">Transmembrane</keyword>
<keyword evidence="1" id="KW-1133">Transmembrane helix</keyword>
<dbReference type="EMBL" id="FRAC01000006">
    <property type="protein sequence ID" value="SHJ59773.1"/>
    <property type="molecule type" value="Genomic_DNA"/>
</dbReference>
<reference evidence="2 3" key="1">
    <citation type="submission" date="2016-11" db="EMBL/GenBank/DDBJ databases">
        <authorList>
            <person name="Jaros S."/>
            <person name="Januszkiewicz K."/>
            <person name="Wedrychowicz H."/>
        </authorList>
    </citation>
    <scope>NUCLEOTIDE SEQUENCE [LARGE SCALE GENOMIC DNA]</scope>
    <source>
        <strain evidence="2 3">DSM 15929</strain>
    </source>
</reference>
<organism evidence="2 3">
    <name type="scientific">Anaerocolumna jejuensis DSM 15929</name>
    <dbReference type="NCBI Taxonomy" id="1121322"/>
    <lineage>
        <taxon>Bacteria</taxon>
        <taxon>Bacillati</taxon>
        <taxon>Bacillota</taxon>
        <taxon>Clostridia</taxon>
        <taxon>Lachnospirales</taxon>
        <taxon>Lachnospiraceae</taxon>
        <taxon>Anaerocolumna</taxon>
    </lineage>
</organism>
<dbReference type="STRING" id="1121322.SAMN02745136_00495"/>
<name>A0A1M6KLC7_9FIRM</name>
<evidence type="ECO:0000313" key="3">
    <source>
        <dbReference type="Proteomes" id="UP000184386"/>
    </source>
</evidence>
<evidence type="ECO:0000256" key="1">
    <source>
        <dbReference type="SAM" id="Phobius"/>
    </source>
</evidence>
<keyword evidence="3" id="KW-1185">Reference proteome</keyword>
<sequence length="169" mass="19083">MKEYKLRECARLRECAKLGLISPFDERLIIAEYETMKRRVLFGGIALLLILVLVVTAVVNIGKELKKQELEHKLTCSKVVVFTDGTAEGELNISTNITESAQAIITVNETGEVVYKSKLIEWLFGVDKDKLSADLEPGRYECTVTLIGWDDDGFEWELATRDMVIVVQQ</sequence>
<dbReference type="AlphaFoldDB" id="A0A1M6KLC7"/>